<dbReference type="EMBL" id="CP016908">
    <property type="protein sequence ID" value="APS00854.1"/>
    <property type="molecule type" value="Genomic_DNA"/>
</dbReference>
<dbReference type="GO" id="GO:0005524">
    <property type="term" value="F:ATP binding"/>
    <property type="evidence" value="ECO:0007669"/>
    <property type="project" value="UniProtKB-UniRule"/>
</dbReference>
<feature type="binding site" evidence="7">
    <location>
        <position position="380"/>
    </location>
    <ligand>
        <name>meso-2,6-diaminopimelate</name>
        <dbReference type="ChEBI" id="CHEBI:57791"/>
    </ligand>
</feature>
<dbReference type="PANTHER" id="PTHR23135">
    <property type="entry name" value="MUR LIGASE FAMILY MEMBER"/>
    <property type="match status" value="1"/>
</dbReference>
<dbReference type="PANTHER" id="PTHR23135:SF4">
    <property type="entry name" value="UDP-N-ACETYLMURAMOYL-L-ALANYL-D-GLUTAMATE--2,6-DIAMINOPIMELATE LIGASE MURE HOMOLOG, CHLOROPLASTIC"/>
    <property type="match status" value="1"/>
</dbReference>
<evidence type="ECO:0000259" key="9">
    <source>
        <dbReference type="Pfam" id="PF01225"/>
    </source>
</evidence>
<dbReference type="GO" id="GO:0008765">
    <property type="term" value="F:UDP-N-acetylmuramoylalanyl-D-glutamate-2,6-diaminopimelate ligase activity"/>
    <property type="evidence" value="ECO:0007669"/>
    <property type="project" value="UniProtKB-UniRule"/>
</dbReference>
<dbReference type="GO" id="GO:0071555">
    <property type="term" value="P:cell wall organization"/>
    <property type="evidence" value="ECO:0007669"/>
    <property type="project" value="UniProtKB-KW"/>
</dbReference>
<dbReference type="GO" id="GO:0009252">
    <property type="term" value="P:peptidoglycan biosynthetic process"/>
    <property type="evidence" value="ECO:0007669"/>
    <property type="project" value="UniProtKB-UniRule"/>
</dbReference>
<feature type="binding site" evidence="7">
    <location>
        <position position="473"/>
    </location>
    <ligand>
        <name>meso-2,6-diaminopimelate</name>
        <dbReference type="ChEBI" id="CHEBI:57791"/>
    </ligand>
</feature>
<feature type="binding site" evidence="7">
    <location>
        <position position="15"/>
    </location>
    <ligand>
        <name>UDP-N-acetyl-alpha-D-muramoyl-L-alanyl-D-glutamate</name>
        <dbReference type="ChEBI" id="CHEBI:83900"/>
    </ligand>
</feature>
<keyword evidence="7" id="KW-0963">Cytoplasm</keyword>
<dbReference type="Pfam" id="PF08245">
    <property type="entry name" value="Mur_ligase_M"/>
    <property type="match status" value="1"/>
</dbReference>
<dbReference type="InterPro" id="IPR013221">
    <property type="entry name" value="Mur_ligase_cen"/>
</dbReference>
<dbReference type="UniPathway" id="UPA00219"/>
<dbReference type="AlphaFoldDB" id="A0A1L6MZ53"/>
<dbReference type="Gene3D" id="3.90.190.20">
    <property type="entry name" value="Mur ligase, C-terminal domain"/>
    <property type="match status" value="1"/>
</dbReference>
<dbReference type="KEGG" id="pabo:BCY86_02575"/>
<keyword evidence="7" id="KW-0547">Nucleotide-binding</keyword>
<feature type="binding site" evidence="7">
    <location>
        <begin position="404"/>
        <end position="407"/>
    </location>
    <ligand>
        <name>meso-2,6-diaminopimelate</name>
        <dbReference type="ChEBI" id="CHEBI:57791"/>
    </ligand>
</feature>
<comment type="catalytic activity">
    <reaction evidence="7">
        <text>UDP-N-acetyl-alpha-D-muramoyl-L-alanyl-D-glutamate + meso-2,6-diaminopimelate + ATP = UDP-N-acetyl-alpha-D-muramoyl-L-alanyl-gamma-D-glutamyl-meso-2,6-diaminopimelate + ADP + phosphate + H(+)</text>
        <dbReference type="Rhea" id="RHEA:23676"/>
        <dbReference type="ChEBI" id="CHEBI:15378"/>
        <dbReference type="ChEBI" id="CHEBI:30616"/>
        <dbReference type="ChEBI" id="CHEBI:43474"/>
        <dbReference type="ChEBI" id="CHEBI:57791"/>
        <dbReference type="ChEBI" id="CHEBI:83900"/>
        <dbReference type="ChEBI" id="CHEBI:83905"/>
        <dbReference type="ChEBI" id="CHEBI:456216"/>
        <dbReference type="EC" id="6.3.2.13"/>
    </reaction>
</comment>
<keyword evidence="4 7" id="KW-0573">Peptidoglycan synthesis</keyword>
<dbReference type="InterPro" id="IPR004101">
    <property type="entry name" value="Mur_ligase_C"/>
</dbReference>
<dbReference type="Pfam" id="PF01225">
    <property type="entry name" value="Mur_ligase"/>
    <property type="match status" value="1"/>
</dbReference>
<dbReference type="InterPro" id="IPR035911">
    <property type="entry name" value="MurE/MurF_N"/>
</dbReference>
<evidence type="ECO:0000256" key="5">
    <source>
        <dbReference type="ARBA" id="ARBA00023306"/>
    </source>
</evidence>
<evidence type="ECO:0000313" key="12">
    <source>
        <dbReference type="EMBL" id="APS00854.1"/>
    </source>
</evidence>
<dbReference type="SUPFAM" id="SSF53623">
    <property type="entry name" value="MurD-like peptide ligases, catalytic domain"/>
    <property type="match status" value="1"/>
</dbReference>
<feature type="short sequence motif" description="Meso-diaminopimelate recognition motif" evidence="7">
    <location>
        <begin position="404"/>
        <end position="407"/>
    </location>
</feature>
<dbReference type="SUPFAM" id="SSF63418">
    <property type="entry name" value="MurE/MurF N-terminal domain"/>
    <property type="match status" value="1"/>
</dbReference>
<comment type="function">
    <text evidence="7">Catalyzes the addition of meso-diaminopimelic acid to the nucleotide precursor UDP-N-acetylmuramoyl-L-alanyl-D-glutamate (UMAG) in the biosynthesis of bacterial cell-wall peptidoglycan.</text>
</comment>
<proteinExistence type="inferred from homology"/>
<comment type="subcellular location">
    <subcellularLocation>
        <location evidence="7 8">Cytoplasm</location>
    </subcellularLocation>
</comment>
<feature type="modified residue" description="N6-carboxylysine" evidence="7">
    <location>
        <position position="215"/>
    </location>
</feature>
<feature type="domain" description="Mur ligase C-terminal" evidence="10">
    <location>
        <begin position="330"/>
        <end position="471"/>
    </location>
</feature>
<feature type="domain" description="Mur ligase N-terminal catalytic" evidence="9">
    <location>
        <begin position="10"/>
        <end position="55"/>
    </location>
</feature>
<keyword evidence="13" id="KW-1185">Reference proteome</keyword>
<feature type="binding site" evidence="7">
    <location>
        <begin position="148"/>
        <end position="149"/>
    </location>
    <ligand>
        <name>UDP-N-acetyl-alpha-D-muramoyl-L-alanyl-D-glutamate</name>
        <dbReference type="ChEBI" id="CHEBI:83900"/>
    </ligand>
</feature>
<keyword evidence="3 7" id="KW-0133">Cell shape</keyword>
<dbReference type="NCBIfam" id="NF001126">
    <property type="entry name" value="PRK00139.1-4"/>
    <property type="match status" value="1"/>
</dbReference>
<keyword evidence="7 12" id="KW-0436">Ligase</keyword>
<dbReference type="NCBIfam" id="TIGR01085">
    <property type="entry name" value="murE"/>
    <property type="match status" value="1"/>
</dbReference>
<evidence type="ECO:0000256" key="8">
    <source>
        <dbReference type="RuleBase" id="RU004135"/>
    </source>
</evidence>
<reference evidence="12 13" key="1">
    <citation type="submission" date="2016-08" db="EMBL/GenBank/DDBJ databases">
        <title>Identification and validation of antigenic proteins from Pajaroellobacter abortibovis using de-novo genome sequence assembly and reverse vaccinology.</title>
        <authorList>
            <person name="Welly B.T."/>
            <person name="Miller M.R."/>
            <person name="Stott J.L."/>
            <person name="Blanchard M.T."/>
            <person name="Islas-Trejo A.D."/>
            <person name="O'Rourke S.M."/>
            <person name="Young A.E."/>
            <person name="Medrano J.F."/>
            <person name="Van Eenennaam A.L."/>
        </authorList>
    </citation>
    <scope>NUCLEOTIDE SEQUENCE [LARGE SCALE GENOMIC DNA]</scope>
    <source>
        <strain evidence="12 13">BTF92-0548A/99-0131</strain>
    </source>
</reference>
<dbReference type="GO" id="GO:0051301">
    <property type="term" value="P:cell division"/>
    <property type="evidence" value="ECO:0007669"/>
    <property type="project" value="UniProtKB-KW"/>
</dbReference>
<dbReference type="GO" id="GO:0008360">
    <property type="term" value="P:regulation of cell shape"/>
    <property type="evidence" value="ECO:0007669"/>
    <property type="project" value="UniProtKB-KW"/>
</dbReference>
<keyword evidence="5 7" id="KW-0131">Cell cycle</keyword>
<gene>
    <name evidence="7" type="primary">murE</name>
    <name evidence="12" type="ORF">BCY86_02575</name>
</gene>
<dbReference type="InterPro" id="IPR036615">
    <property type="entry name" value="Mur_ligase_C_dom_sf"/>
</dbReference>
<dbReference type="GO" id="GO:0000287">
    <property type="term" value="F:magnesium ion binding"/>
    <property type="evidence" value="ECO:0007669"/>
    <property type="project" value="UniProtKB-UniRule"/>
</dbReference>
<dbReference type="InterPro" id="IPR000713">
    <property type="entry name" value="Mur_ligase_N"/>
</dbReference>
<evidence type="ECO:0000256" key="3">
    <source>
        <dbReference type="ARBA" id="ARBA00022960"/>
    </source>
</evidence>
<evidence type="ECO:0000256" key="7">
    <source>
        <dbReference type="HAMAP-Rule" id="MF_00208"/>
    </source>
</evidence>
<evidence type="ECO:0000259" key="10">
    <source>
        <dbReference type="Pfam" id="PF02875"/>
    </source>
</evidence>
<sequence>MGEGATLLEGVHHDSRLVEPGDLFVVRKGMRTEGARFLEQARERGARGFLMGHESLSRYMAFSESLHVPFPALIVKDVCRAMAHAASLVYDRPAEHLKVVGVTGTNGKTTTSHLIRHAIDHLCGYSCTGVIGTIGSSLGENFWPAVHTTPEADELARLMACMRVQGATYLAMEVTSIGLALERVWAIPFRVAAFTNLTQDHLDFHRDMEAYAAAKARLFWDYAPEQAVIHINDPFGAILAQRVSSPVVRVSSCLHLPSDRADIALLSFSEKTYSMDVQLKTPGGTLRMQPKLRGRHNLENMLIALGVVHALGFDLKEVAELFSKEIVIPGRLERCDEDGDDLSVFVDYAHTPDALSRVLESLSGLAAGRLICIFGCGGDRDATKRAQMGQVAARWSQCVLITSDNPRMEDPLAIAREIERGVLHGLFSPVDEDVFGREEGHYRIELDRAKAIDFAIAKAQSGDVILIAGKGAEKVQMIGYESHPFHDVQQARQALARRREKRGTLLKRRAKDGH</sequence>
<evidence type="ECO:0000256" key="1">
    <source>
        <dbReference type="ARBA" id="ARBA00005898"/>
    </source>
</evidence>
<evidence type="ECO:0000259" key="11">
    <source>
        <dbReference type="Pfam" id="PF08245"/>
    </source>
</evidence>
<dbReference type="GO" id="GO:0005737">
    <property type="term" value="C:cytoplasm"/>
    <property type="evidence" value="ECO:0007669"/>
    <property type="project" value="UniProtKB-SubCell"/>
</dbReference>
<feature type="binding site" evidence="7">
    <location>
        <position position="469"/>
    </location>
    <ligand>
        <name>meso-2,6-diaminopimelate</name>
        <dbReference type="ChEBI" id="CHEBI:57791"/>
    </ligand>
</feature>
<name>A0A1L6MZ53_9BACT</name>
<feature type="binding site" evidence="7">
    <location>
        <begin position="104"/>
        <end position="110"/>
    </location>
    <ligand>
        <name>ATP</name>
        <dbReference type="ChEBI" id="CHEBI:30616"/>
    </ligand>
</feature>
<feature type="binding site" evidence="7">
    <location>
        <position position="175"/>
    </location>
    <ligand>
        <name>UDP-N-acetyl-alpha-D-muramoyl-L-alanyl-D-glutamate</name>
        <dbReference type="ChEBI" id="CHEBI:83900"/>
    </ligand>
</feature>
<evidence type="ECO:0000313" key="13">
    <source>
        <dbReference type="Proteomes" id="UP000185544"/>
    </source>
</evidence>
<feature type="binding site" evidence="7">
    <location>
        <position position="183"/>
    </location>
    <ligand>
        <name>UDP-N-acetyl-alpha-D-muramoyl-L-alanyl-D-glutamate</name>
        <dbReference type="ChEBI" id="CHEBI:83900"/>
    </ligand>
</feature>
<dbReference type="SUPFAM" id="SSF53244">
    <property type="entry name" value="MurD-like peptide ligases, peptide-binding domain"/>
    <property type="match status" value="1"/>
</dbReference>
<dbReference type="InterPro" id="IPR036565">
    <property type="entry name" value="Mur-like_cat_sf"/>
</dbReference>
<evidence type="ECO:0000256" key="2">
    <source>
        <dbReference type="ARBA" id="ARBA00022618"/>
    </source>
</evidence>
<protein>
    <recommendedName>
        <fullName evidence="7">UDP-N-acetylmuramoyl-L-alanyl-D-glutamate--2,6-diaminopimelate ligase</fullName>
        <ecNumber evidence="7">6.3.2.13</ecNumber>
    </recommendedName>
    <alternativeName>
        <fullName evidence="7">Meso-A2pm-adding enzyme</fullName>
    </alternativeName>
    <alternativeName>
        <fullName evidence="7">Meso-diaminopimelate-adding enzyme</fullName>
    </alternativeName>
    <alternativeName>
        <fullName evidence="7">UDP-MurNAc-L-Ala-D-Glu:meso-diaminopimelate ligase</fullName>
    </alternativeName>
    <alternativeName>
        <fullName evidence="7">UDP-MurNAc-tripeptide synthetase</fullName>
    </alternativeName>
    <alternativeName>
        <fullName evidence="7">UDP-N-acetylmuramyl-tripeptide synthetase</fullName>
    </alternativeName>
</protein>
<dbReference type="Pfam" id="PF02875">
    <property type="entry name" value="Mur_ligase_C"/>
    <property type="match status" value="1"/>
</dbReference>
<dbReference type="EC" id="6.3.2.13" evidence="7"/>
<dbReference type="Gene3D" id="3.40.1390.10">
    <property type="entry name" value="MurE/MurF, N-terminal domain"/>
    <property type="match status" value="1"/>
</dbReference>
<evidence type="ECO:0000256" key="4">
    <source>
        <dbReference type="ARBA" id="ARBA00022984"/>
    </source>
</evidence>
<dbReference type="STRING" id="1882918.BCY86_02575"/>
<comment type="PTM">
    <text evidence="7">Carboxylation is probably crucial for Mg(2+) binding and, consequently, for the gamma-phosphate positioning of ATP.</text>
</comment>
<dbReference type="Proteomes" id="UP000185544">
    <property type="component" value="Chromosome"/>
</dbReference>
<dbReference type="InterPro" id="IPR005761">
    <property type="entry name" value="UDP-N-AcMur-Glu-dNH2Pim_ligase"/>
</dbReference>
<evidence type="ECO:0000256" key="6">
    <source>
        <dbReference type="ARBA" id="ARBA00023316"/>
    </source>
</evidence>
<dbReference type="Gene3D" id="3.40.1190.10">
    <property type="entry name" value="Mur-like, catalytic domain"/>
    <property type="match status" value="1"/>
</dbReference>
<comment type="caution">
    <text evidence="7">Lacks conserved residue(s) required for the propagation of feature annotation.</text>
</comment>
<accession>A0A1L6MZ53</accession>
<keyword evidence="7" id="KW-0067">ATP-binding</keyword>
<keyword evidence="6 7" id="KW-0961">Cell wall biogenesis/degradation</keyword>
<comment type="cofactor">
    <cofactor evidence="7">
        <name>Mg(2+)</name>
        <dbReference type="ChEBI" id="CHEBI:18420"/>
    </cofactor>
</comment>
<organism evidence="12 13">
    <name type="scientific">Pajaroellobacter abortibovis</name>
    <dbReference type="NCBI Taxonomy" id="1882918"/>
    <lineage>
        <taxon>Bacteria</taxon>
        <taxon>Pseudomonadati</taxon>
        <taxon>Myxococcota</taxon>
        <taxon>Polyangia</taxon>
        <taxon>Polyangiales</taxon>
        <taxon>Polyangiaceae</taxon>
    </lineage>
</organism>
<dbReference type="HAMAP" id="MF_00208">
    <property type="entry name" value="MurE"/>
    <property type="match status" value="1"/>
</dbReference>
<comment type="similarity">
    <text evidence="1 7">Belongs to the MurCDEF family. MurE subfamily.</text>
</comment>
<comment type="pathway">
    <text evidence="7 8">Cell wall biogenesis; peptidoglycan biosynthesis.</text>
</comment>
<feature type="domain" description="Mur ligase central" evidence="11">
    <location>
        <begin position="102"/>
        <end position="307"/>
    </location>
</feature>
<keyword evidence="2 7" id="KW-0132">Cell division</keyword>
<keyword evidence="7" id="KW-0460">Magnesium</keyword>